<protein>
    <submittedName>
        <fullName evidence="5">Voltage-dependent potassium channel, beta subunit KCNAB-like</fullName>
    </submittedName>
</protein>
<dbReference type="GO" id="GO:0034220">
    <property type="term" value="P:monoatomic ion transmembrane transport"/>
    <property type="evidence" value="ECO:0007669"/>
    <property type="project" value="UniProtKB-KW"/>
</dbReference>
<proteinExistence type="inferred from homology"/>
<comment type="similarity">
    <text evidence="1">Belongs to the shaker potassium channel beta subunit family.</text>
</comment>
<gene>
    <name evidence="5" type="ORF">Aocu_04870</name>
</gene>
<sequence>MSYIANKDRYEKMIYRRLGTSGLKLPVLSFGLWQNFGKDNDYETCKNMILTAFDYGITHFDLANNYGPPPGHAEIVFGQILKDALMPYRDEIIISTKAGYGMWQGPYQDGGSRKYLMSSLDQSLSRMGIPYVDIFYHHRRDPDTDLKETMIALYDIVRSGKALYVGLSNYNSEDLKKAHQILDSLHVPYVITQPSYSMFNRWIEKDALLETQNQLGGGVICYSALQQGLLTNKYIHGIPEDSRAKNPNSWWFTEKHITPEVIEKLKKLDVIAKKRNQSIAQMALAWTLRNPYMTSTLISTSKPAQLEENLRTLDNLEFSDEELLAIEEVIK</sequence>
<evidence type="ECO:0000313" key="6">
    <source>
        <dbReference type="Proteomes" id="UP000032434"/>
    </source>
</evidence>
<dbReference type="InParanoid" id="A0A061A9I6"/>
<dbReference type="PANTHER" id="PTHR43150">
    <property type="entry name" value="HYPERKINETIC, ISOFORM M"/>
    <property type="match status" value="1"/>
</dbReference>
<dbReference type="AlphaFoldDB" id="A0A061A9I6"/>
<dbReference type="HOGENOM" id="CLU_023205_2_0_14"/>
<keyword evidence="6" id="KW-1185">Reference proteome</keyword>
<dbReference type="Gene3D" id="3.20.20.100">
    <property type="entry name" value="NADP-dependent oxidoreductase domain"/>
    <property type="match status" value="1"/>
</dbReference>
<keyword evidence="2" id="KW-0521">NADP</keyword>
<evidence type="ECO:0000259" key="4">
    <source>
        <dbReference type="Pfam" id="PF00248"/>
    </source>
</evidence>
<dbReference type="FunCoup" id="A0A061A9I6">
    <property type="interactions" value="108"/>
</dbReference>
<dbReference type="STRING" id="35623.Aocu_04870"/>
<evidence type="ECO:0000256" key="1">
    <source>
        <dbReference type="ARBA" id="ARBA00006515"/>
    </source>
</evidence>
<evidence type="ECO:0000256" key="3">
    <source>
        <dbReference type="ARBA" id="ARBA00023002"/>
    </source>
</evidence>
<dbReference type="InterPro" id="IPR036812">
    <property type="entry name" value="NAD(P)_OxRdtase_dom_sf"/>
</dbReference>
<dbReference type="SUPFAM" id="SSF51430">
    <property type="entry name" value="NAD(P)-linked oxidoreductase"/>
    <property type="match status" value="1"/>
</dbReference>
<organism evidence="5 6">
    <name type="scientific">Acholeplasma oculi</name>
    <dbReference type="NCBI Taxonomy" id="35623"/>
    <lineage>
        <taxon>Bacteria</taxon>
        <taxon>Bacillati</taxon>
        <taxon>Mycoplasmatota</taxon>
        <taxon>Mollicutes</taxon>
        <taxon>Acholeplasmatales</taxon>
        <taxon>Acholeplasmataceae</taxon>
        <taxon>Acholeplasma</taxon>
    </lineage>
</organism>
<dbReference type="KEGG" id="aoc:Aocu_04870"/>
<reference evidence="6" key="1">
    <citation type="submission" date="2014-05" db="EMBL/GenBank/DDBJ databases">
        <authorList>
            <person name="Kube M."/>
        </authorList>
    </citation>
    <scope>NUCLEOTIDE SEQUENCE [LARGE SCALE GENOMIC DNA]</scope>
</reference>
<name>A0A061A9I6_9MOLU</name>
<feature type="domain" description="NADP-dependent oxidoreductase" evidence="4">
    <location>
        <begin position="28"/>
        <end position="330"/>
    </location>
</feature>
<dbReference type="Proteomes" id="UP000032434">
    <property type="component" value="Chromosome 1"/>
</dbReference>
<dbReference type="PANTHER" id="PTHR43150:SF4">
    <property type="entry name" value="L-GLYCERALDEHYDE 3-PHOSPHATE REDUCTASE"/>
    <property type="match status" value="1"/>
</dbReference>
<keyword evidence="5" id="KW-0407">Ion channel</keyword>
<keyword evidence="5" id="KW-0406">Ion transport</keyword>
<evidence type="ECO:0000256" key="2">
    <source>
        <dbReference type="ARBA" id="ARBA00022857"/>
    </source>
</evidence>
<accession>A0A061A9I6</accession>
<dbReference type="PATRIC" id="fig|35623.3.peg.488"/>
<keyword evidence="5" id="KW-0813">Transport</keyword>
<dbReference type="Pfam" id="PF00248">
    <property type="entry name" value="Aldo_ket_red"/>
    <property type="match status" value="1"/>
</dbReference>
<dbReference type="GO" id="GO:0051596">
    <property type="term" value="P:methylglyoxal catabolic process"/>
    <property type="evidence" value="ECO:0007669"/>
    <property type="project" value="TreeGrafter"/>
</dbReference>
<dbReference type="InterPro" id="IPR005399">
    <property type="entry name" value="K_chnl_volt-dep_bsu_KCNAB-rel"/>
</dbReference>
<dbReference type="GO" id="GO:0016491">
    <property type="term" value="F:oxidoreductase activity"/>
    <property type="evidence" value="ECO:0007669"/>
    <property type="project" value="UniProtKB-KW"/>
</dbReference>
<dbReference type="OrthoDB" id="9804790at2"/>
<keyword evidence="3" id="KW-0560">Oxidoreductase</keyword>
<dbReference type="CDD" id="cd19089">
    <property type="entry name" value="AKR_AKR14A1_2"/>
    <property type="match status" value="1"/>
</dbReference>
<dbReference type="InterPro" id="IPR023210">
    <property type="entry name" value="NADP_OxRdtase_dom"/>
</dbReference>
<dbReference type="EMBL" id="LK028559">
    <property type="protein sequence ID" value="CDR30560.1"/>
    <property type="molecule type" value="Genomic_DNA"/>
</dbReference>
<evidence type="ECO:0000313" key="5">
    <source>
        <dbReference type="EMBL" id="CDR30560.1"/>
    </source>
</evidence>
<dbReference type="RefSeq" id="WP_045749096.1">
    <property type="nucleotide sequence ID" value="NZ_FUZK01000003.1"/>
</dbReference>